<comment type="caution">
    <text evidence="1">The sequence shown here is derived from an EMBL/GenBank/DDBJ whole genome shotgun (WGS) entry which is preliminary data.</text>
</comment>
<organism evidence="1 2">
    <name type="scientific">Chlorobium phaeovibrioides</name>
    <dbReference type="NCBI Taxonomy" id="1094"/>
    <lineage>
        <taxon>Bacteria</taxon>
        <taxon>Pseudomonadati</taxon>
        <taxon>Chlorobiota</taxon>
        <taxon>Chlorobiia</taxon>
        <taxon>Chlorobiales</taxon>
        <taxon>Chlorobiaceae</taxon>
        <taxon>Chlorobium/Pelodictyon group</taxon>
        <taxon>Chlorobium</taxon>
    </lineage>
</organism>
<dbReference type="RefSeq" id="WP_126342640.1">
    <property type="nucleotide sequence ID" value="NZ_RXYJ01000008.1"/>
</dbReference>
<protein>
    <submittedName>
        <fullName evidence="1">Uncharacterized protein</fullName>
    </submittedName>
</protein>
<dbReference type="EMBL" id="RXYK01000008">
    <property type="protein sequence ID" value="RTY37738.1"/>
    <property type="molecule type" value="Genomic_DNA"/>
</dbReference>
<evidence type="ECO:0000313" key="1">
    <source>
        <dbReference type="EMBL" id="RTY37738.1"/>
    </source>
</evidence>
<evidence type="ECO:0000313" key="2">
    <source>
        <dbReference type="Proteomes" id="UP000279908"/>
    </source>
</evidence>
<proteinExistence type="predicted"/>
<reference evidence="1 2" key="1">
    <citation type="submission" date="2018-12" db="EMBL/GenBank/DDBJ databases">
        <authorList>
            <person name="Lunina O.N."/>
            <person name="Grouzdev D.S."/>
            <person name="Gorlenko V.M."/>
            <person name="Savvichev A.S."/>
        </authorList>
    </citation>
    <scope>NUCLEOTIDE SEQUENCE [LARGE SCALE GENOMIC DNA]</scope>
    <source>
        <strain evidence="1 2">BrKhr-17</strain>
    </source>
</reference>
<accession>A0A432ATY1</accession>
<gene>
    <name evidence="1" type="ORF">EKD02_06330</name>
</gene>
<dbReference type="AlphaFoldDB" id="A0A432ATY1"/>
<sequence length="83" mass="9475">MLKASCFAAKATAKMNVDATEHPKDNLIAILLCGNIRTRNHETKQSFCAARNKNEFFISICLDRRQKNIYNTLEVKMQTALQE</sequence>
<name>A0A432ATY1_CHLPH</name>
<dbReference type="Proteomes" id="UP000279908">
    <property type="component" value="Unassembled WGS sequence"/>
</dbReference>